<dbReference type="EMBL" id="JBHTIV010000010">
    <property type="protein sequence ID" value="MFD0932765.1"/>
    <property type="molecule type" value="Genomic_DNA"/>
</dbReference>
<accession>A0ABW3GU47</accession>
<proteinExistence type="predicted"/>
<comment type="caution">
    <text evidence="1">The sequence shown here is derived from an EMBL/GenBank/DDBJ whole genome shotgun (WGS) entry which is preliminary data.</text>
</comment>
<reference evidence="2" key="1">
    <citation type="journal article" date="2019" name="Int. J. Syst. Evol. Microbiol.">
        <title>The Global Catalogue of Microorganisms (GCM) 10K type strain sequencing project: providing services to taxonomists for standard genome sequencing and annotation.</title>
        <authorList>
            <consortium name="The Broad Institute Genomics Platform"/>
            <consortium name="The Broad Institute Genome Sequencing Center for Infectious Disease"/>
            <person name="Wu L."/>
            <person name="Ma J."/>
        </authorList>
    </citation>
    <scope>NUCLEOTIDE SEQUENCE [LARGE SCALE GENOMIC DNA]</scope>
    <source>
        <strain evidence="2">CCUG 56752</strain>
    </source>
</reference>
<sequence length="142" mass="16302">MGCSSDETDCCTIIDTAVSIKYVNGDGENLFDLDNGLTVSNITTYHKINNEWVKYYNGNLDNPKGISTAETEDGTFLVIFPSTTIVENSYTETKIEFSESDFDILRTELNKRNSNEFVTKVWYNDELKWERNQTDRVIEIVK</sequence>
<protein>
    <recommendedName>
        <fullName evidence="3">DUF4488 domain-containing protein</fullName>
    </recommendedName>
</protein>
<evidence type="ECO:0008006" key="3">
    <source>
        <dbReference type="Google" id="ProtNLM"/>
    </source>
</evidence>
<dbReference type="Proteomes" id="UP001597049">
    <property type="component" value="Unassembled WGS sequence"/>
</dbReference>
<dbReference type="RefSeq" id="WP_379658074.1">
    <property type="nucleotide sequence ID" value="NZ_JBHTIV010000010.1"/>
</dbReference>
<organism evidence="1 2">
    <name type="scientific">Psychroflexus salinarum</name>
    <dbReference type="NCBI Taxonomy" id="546024"/>
    <lineage>
        <taxon>Bacteria</taxon>
        <taxon>Pseudomonadati</taxon>
        <taxon>Bacteroidota</taxon>
        <taxon>Flavobacteriia</taxon>
        <taxon>Flavobacteriales</taxon>
        <taxon>Flavobacteriaceae</taxon>
        <taxon>Psychroflexus</taxon>
    </lineage>
</organism>
<evidence type="ECO:0000313" key="1">
    <source>
        <dbReference type="EMBL" id="MFD0932765.1"/>
    </source>
</evidence>
<keyword evidence="2" id="KW-1185">Reference proteome</keyword>
<name>A0ABW3GU47_9FLAO</name>
<gene>
    <name evidence="1" type="ORF">ACFQ0R_09190</name>
</gene>
<evidence type="ECO:0000313" key="2">
    <source>
        <dbReference type="Proteomes" id="UP001597049"/>
    </source>
</evidence>